<keyword evidence="1" id="KW-0812">Transmembrane</keyword>
<accession>A0A1G2PGH1</accession>
<evidence type="ECO:0000313" key="2">
    <source>
        <dbReference type="EMBL" id="OHA47373.1"/>
    </source>
</evidence>
<gene>
    <name evidence="2" type="ORF">A2828_02995</name>
</gene>
<proteinExistence type="predicted"/>
<keyword evidence="1" id="KW-1133">Transmembrane helix</keyword>
<protein>
    <recommendedName>
        <fullName evidence="4">Type 4 fimbrial biogenesis protein PilX N-terminal domain-containing protein</fullName>
    </recommendedName>
</protein>
<evidence type="ECO:0000313" key="3">
    <source>
        <dbReference type="Proteomes" id="UP000178869"/>
    </source>
</evidence>
<dbReference type="EMBL" id="MHSR01000001">
    <property type="protein sequence ID" value="OHA47373.1"/>
    <property type="molecule type" value="Genomic_DNA"/>
</dbReference>
<evidence type="ECO:0008006" key="4">
    <source>
        <dbReference type="Google" id="ProtNLM"/>
    </source>
</evidence>
<dbReference type="Proteomes" id="UP000178869">
    <property type="component" value="Unassembled WGS sequence"/>
</dbReference>
<feature type="transmembrane region" description="Helical" evidence="1">
    <location>
        <begin position="20"/>
        <end position="44"/>
    </location>
</feature>
<evidence type="ECO:0000256" key="1">
    <source>
        <dbReference type="SAM" id="Phobius"/>
    </source>
</evidence>
<comment type="caution">
    <text evidence="2">The sequence shown here is derived from an EMBL/GenBank/DDBJ whole genome shotgun (WGS) entry which is preliminary data.</text>
</comment>
<sequence length="127" mass="14142">MQSKIINSSNKSYLRRDKGYSLAIVIILMSVALSSVLAVAAIFLREYRLNTDIKFSTQAFYAAETGVERFAWEYRRNNLVGSGQYSCTSGCLGNNTTYVVTYDFVSSAYVESVGTANQTKRAVRVSF</sequence>
<keyword evidence="1" id="KW-0472">Membrane</keyword>
<organism evidence="2 3">
    <name type="scientific">Candidatus Terrybacteria bacterium RIFCSPHIGHO2_01_FULL_43_35</name>
    <dbReference type="NCBI Taxonomy" id="1802361"/>
    <lineage>
        <taxon>Bacteria</taxon>
        <taxon>Candidatus Terryibacteriota</taxon>
    </lineage>
</organism>
<name>A0A1G2PGH1_9BACT</name>
<dbReference type="AlphaFoldDB" id="A0A1G2PGH1"/>
<reference evidence="2 3" key="1">
    <citation type="journal article" date="2016" name="Nat. Commun.">
        <title>Thousands of microbial genomes shed light on interconnected biogeochemical processes in an aquifer system.</title>
        <authorList>
            <person name="Anantharaman K."/>
            <person name="Brown C.T."/>
            <person name="Hug L.A."/>
            <person name="Sharon I."/>
            <person name="Castelle C.J."/>
            <person name="Probst A.J."/>
            <person name="Thomas B.C."/>
            <person name="Singh A."/>
            <person name="Wilkins M.J."/>
            <person name="Karaoz U."/>
            <person name="Brodie E.L."/>
            <person name="Williams K.H."/>
            <person name="Hubbard S.S."/>
            <person name="Banfield J.F."/>
        </authorList>
    </citation>
    <scope>NUCLEOTIDE SEQUENCE [LARGE SCALE GENOMIC DNA]</scope>
</reference>